<dbReference type="Proteomes" id="UP001152797">
    <property type="component" value="Unassembled WGS sequence"/>
</dbReference>
<dbReference type="EMBL" id="CAMXCT020000584">
    <property type="protein sequence ID" value="CAL1134144.1"/>
    <property type="molecule type" value="Genomic_DNA"/>
</dbReference>
<keyword evidence="1" id="KW-1133">Transmembrane helix</keyword>
<evidence type="ECO:0000313" key="5">
    <source>
        <dbReference type="Proteomes" id="UP001152797"/>
    </source>
</evidence>
<dbReference type="EMBL" id="CAMXCT010000584">
    <property type="protein sequence ID" value="CAI3980769.1"/>
    <property type="molecule type" value="Genomic_DNA"/>
</dbReference>
<evidence type="ECO:0000313" key="4">
    <source>
        <dbReference type="EMBL" id="CAL4768081.1"/>
    </source>
</evidence>
<dbReference type="OrthoDB" id="443479at2759"/>
<name>A0A9P1BWH6_9DINO</name>
<organism evidence="2">
    <name type="scientific">Cladocopium goreaui</name>
    <dbReference type="NCBI Taxonomy" id="2562237"/>
    <lineage>
        <taxon>Eukaryota</taxon>
        <taxon>Sar</taxon>
        <taxon>Alveolata</taxon>
        <taxon>Dinophyceae</taxon>
        <taxon>Suessiales</taxon>
        <taxon>Symbiodiniaceae</taxon>
        <taxon>Cladocopium</taxon>
    </lineage>
</organism>
<dbReference type="EMBL" id="CAMXCT030000584">
    <property type="protein sequence ID" value="CAL4768081.1"/>
    <property type="molecule type" value="Genomic_DNA"/>
</dbReference>
<keyword evidence="5" id="KW-1185">Reference proteome</keyword>
<reference evidence="2" key="1">
    <citation type="submission" date="2022-10" db="EMBL/GenBank/DDBJ databases">
        <authorList>
            <person name="Chen Y."/>
            <person name="Dougan E. K."/>
            <person name="Chan C."/>
            <person name="Rhodes N."/>
            <person name="Thang M."/>
        </authorList>
    </citation>
    <scope>NUCLEOTIDE SEQUENCE</scope>
</reference>
<sequence>MNSGFAKEWLALISGAWTAVEWKGLAFKGLQELSGPDLSETAAARAWLTDVPIYRLDWHVDKKAGSDWVYDLQNKPTTRPLSTMGLQQLLEAYIAVWMAGDEIISTLGNNKELAQVFPHWDQLLKFVAGQISALDYERSHQASQRARVTGQPGGQGQQLFQRRYSFQDAHAVVGGITNSFASFWESECRAMKQKLVTLDSKRTGRVPLSKFYGKSITDAEWRFGESESYLRELGALDETSARLGKQVIIPNYIQGASNCIVTASHYSICCINECEPIMAEIEEAVKSPMATVEHLLSLVGNMTALNTLEDEVDILLDDFMVSQLQSIAKEHGGQVPIHGRLFAQWLHYVFPRDCLFPHKSGSAQSRSPNEYGDGYLASDDEMEAHAKDTRAEIPLATMKREELQWMSQWSEDEELFASYDHLVKRAGAGTGTFIVAGSGLFLLAVFIGAVSFNRKANQQFLPVGDGKVHFV</sequence>
<evidence type="ECO:0000256" key="1">
    <source>
        <dbReference type="SAM" id="Phobius"/>
    </source>
</evidence>
<feature type="transmembrane region" description="Helical" evidence="1">
    <location>
        <begin position="433"/>
        <end position="452"/>
    </location>
</feature>
<comment type="caution">
    <text evidence="2">The sequence shown here is derived from an EMBL/GenBank/DDBJ whole genome shotgun (WGS) entry which is preliminary data.</text>
</comment>
<protein>
    <submittedName>
        <fullName evidence="4">2-isopropylmalate synthase</fullName>
    </submittedName>
</protein>
<dbReference type="AlphaFoldDB" id="A0A9P1BWH6"/>
<evidence type="ECO:0000313" key="2">
    <source>
        <dbReference type="EMBL" id="CAI3980769.1"/>
    </source>
</evidence>
<reference evidence="3" key="2">
    <citation type="submission" date="2024-04" db="EMBL/GenBank/DDBJ databases">
        <authorList>
            <person name="Chen Y."/>
            <person name="Shah S."/>
            <person name="Dougan E. K."/>
            <person name="Thang M."/>
            <person name="Chan C."/>
        </authorList>
    </citation>
    <scope>NUCLEOTIDE SEQUENCE [LARGE SCALE GENOMIC DNA]</scope>
</reference>
<keyword evidence="1" id="KW-0812">Transmembrane</keyword>
<evidence type="ECO:0000313" key="3">
    <source>
        <dbReference type="EMBL" id="CAL1134144.1"/>
    </source>
</evidence>
<accession>A0A9P1BWH6</accession>
<gene>
    <name evidence="2" type="ORF">C1SCF055_LOCUS8626</name>
</gene>
<proteinExistence type="predicted"/>
<keyword evidence="1" id="KW-0472">Membrane</keyword>